<evidence type="ECO:0000256" key="3">
    <source>
        <dbReference type="PIRSR" id="PIRSR605511-2"/>
    </source>
</evidence>
<keyword evidence="3" id="KW-0862">Zinc</keyword>
<dbReference type="EMBL" id="CP049811">
    <property type="protein sequence ID" value="QIK40221.1"/>
    <property type="molecule type" value="Genomic_DNA"/>
</dbReference>
<dbReference type="Proteomes" id="UP000500791">
    <property type="component" value="Chromosome"/>
</dbReference>
<dbReference type="Gene3D" id="2.120.10.30">
    <property type="entry name" value="TolB, C-terminal domain"/>
    <property type="match status" value="1"/>
</dbReference>
<feature type="binding site" evidence="3">
    <location>
        <position position="138"/>
    </location>
    <ligand>
        <name>a divalent metal cation</name>
        <dbReference type="ChEBI" id="CHEBI:60240"/>
    </ligand>
</feature>
<evidence type="ECO:0000259" key="4">
    <source>
        <dbReference type="Pfam" id="PF08450"/>
    </source>
</evidence>
<dbReference type="Pfam" id="PF08450">
    <property type="entry name" value="SGL"/>
    <property type="match status" value="1"/>
</dbReference>
<name>A0A6G7VJM1_9RHOB</name>
<evidence type="ECO:0000256" key="2">
    <source>
        <dbReference type="PIRSR" id="PIRSR605511-1"/>
    </source>
</evidence>
<feature type="binding site" evidence="3">
    <location>
        <position position="14"/>
    </location>
    <ligand>
        <name>a divalent metal cation</name>
        <dbReference type="ChEBI" id="CHEBI:60240"/>
    </ligand>
</feature>
<comment type="similarity">
    <text evidence="1">Belongs to the SMP-30/CGR1 family.</text>
</comment>
<reference evidence="5 6" key="1">
    <citation type="submission" date="2020-03" db="EMBL/GenBank/DDBJ databases">
        <title>Complete genome sequence of Monaibacterium sp. ALG8 with diverse plasmids.</title>
        <authorList>
            <person name="Sun C."/>
        </authorList>
    </citation>
    <scope>NUCLEOTIDE SEQUENCE [LARGE SCALE GENOMIC DNA]</scope>
    <source>
        <strain evidence="5 6">ALG8</strain>
    </source>
</reference>
<dbReference type="PANTHER" id="PTHR10907:SF47">
    <property type="entry name" value="REGUCALCIN"/>
    <property type="match status" value="1"/>
</dbReference>
<gene>
    <name evidence="5" type="ORF">G8E03_05255</name>
</gene>
<keyword evidence="3" id="KW-0479">Metal-binding</keyword>
<feature type="binding site" evidence="3">
    <location>
        <position position="93"/>
    </location>
    <ligand>
        <name>substrate</name>
    </ligand>
</feature>
<dbReference type="SUPFAM" id="SSF63829">
    <property type="entry name" value="Calcium-dependent phosphotriesterase"/>
    <property type="match status" value="1"/>
</dbReference>
<evidence type="ECO:0000313" key="5">
    <source>
        <dbReference type="EMBL" id="QIK40221.1"/>
    </source>
</evidence>
<proteinExistence type="inferred from homology"/>
<feature type="binding site" evidence="3">
    <location>
        <position position="91"/>
    </location>
    <ligand>
        <name>substrate</name>
    </ligand>
</feature>
<dbReference type="PANTHER" id="PTHR10907">
    <property type="entry name" value="REGUCALCIN"/>
    <property type="match status" value="1"/>
</dbReference>
<dbReference type="GO" id="GO:0005509">
    <property type="term" value="F:calcium ion binding"/>
    <property type="evidence" value="ECO:0007669"/>
    <property type="project" value="TreeGrafter"/>
</dbReference>
<dbReference type="RefSeq" id="WP_166189430.1">
    <property type="nucleotide sequence ID" value="NZ_CP049811.1"/>
</dbReference>
<keyword evidence="6" id="KW-1185">Reference proteome</keyword>
<dbReference type="PRINTS" id="PR01790">
    <property type="entry name" value="SMP30FAMILY"/>
</dbReference>
<sequence length="275" mass="30062">MAEIYDDRLCELGEGPLWHPDRGELFWFDILGKRLYTKARDWSFDEAHSAAGWIDHDTLLIASETGLWMFDIDDGARTLVAPLEADNSATRSNDGRADPHGGFWIGTMGRTAEPGAGAIYRYYRGEIRKMFDRITICNSICFAPQGDRMYFSDTAAKTIWTVALDGQGWPVAGRQLFVEAEGCDGAICDADGYIWSARWGAGQIVRHAPDGRVDHVEHLPVAQVTCPALTPEGALYATTAYEGMDAASRAADPLSGAVFHVCDGVPGCGEPRVIL</sequence>
<dbReference type="GO" id="GO:0019853">
    <property type="term" value="P:L-ascorbic acid biosynthetic process"/>
    <property type="evidence" value="ECO:0007669"/>
    <property type="project" value="TreeGrafter"/>
</dbReference>
<dbReference type="KEGG" id="mon:G8E03_05255"/>
<dbReference type="InterPro" id="IPR005511">
    <property type="entry name" value="SMP-30"/>
</dbReference>
<dbReference type="AlphaFoldDB" id="A0A6G7VJM1"/>
<feature type="active site" description="Proton donor/acceptor" evidence="2">
    <location>
        <position position="184"/>
    </location>
</feature>
<dbReference type="InterPro" id="IPR013658">
    <property type="entry name" value="SGL"/>
</dbReference>
<accession>A0A6G7VJM1</accession>
<evidence type="ECO:0000313" key="6">
    <source>
        <dbReference type="Proteomes" id="UP000500791"/>
    </source>
</evidence>
<evidence type="ECO:0000256" key="1">
    <source>
        <dbReference type="ARBA" id="ARBA00008853"/>
    </source>
</evidence>
<comment type="cofactor">
    <cofactor evidence="3">
        <name>Zn(2+)</name>
        <dbReference type="ChEBI" id="CHEBI:29105"/>
    </cofactor>
    <text evidence="3">Binds 1 divalent metal cation per subunit.</text>
</comment>
<dbReference type="InterPro" id="IPR011042">
    <property type="entry name" value="6-blade_b-propeller_TolB-like"/>
</dbReference>
<organism evidence="5 6">
    <name type="scientific">Pontivivens nitratireducens</name>
    <dbReference type="NCBI Taxonomy" id="2758038"/>
    <lineage>
        <taxon>Bacteria</taxon>
        <taxon>Pseudomonadati</taxon>
        <taxon>Pseudomonadota</taxon>
        <taxon>Alphaproteobacteria</taxon>
        <taxon>Rhodobacterales</taxon>
        <taxon>Paracoccaceae</taxon>
        <taxon>Pontivivens</taxon>
    </lineage>
</organism>
<dbReference type="GO" id="GO:0004341">
    <property type="term" value="F:gluconolactonase activity"/>
    <property type="evidence" value="ECO:0007669"/>
    <property type="project" value="TreeGrafter"/>
</dbReference>
<feature type="domain" description="SMP-30/Gluconolactonase/LRE-like region" evidence="4">
    <location>
        <begin position="12"/>
        <end position="240"/>
    </location>
</feature>
<feature type="binding site" evidence="3">
    <location>
        <position position="184"/>
    </location>
    <ligand>
        <name>a divalent metal cation</name>
        <dbReference type="ChEBI" id="CHEBI:60240"/>
    </ligand>
</feature>
<protein>
    <submittedName>
        <fullName evidence="5">SMP-30/gluconolactonase/LRE family protein</fullName>
    </submittedName>
</protein>